<protein>
    <submittedName>
        <fullName evidence="1">Uncharacterized protein</fullName>
    </submittedName>
</protein>
<proteinExistence type="predicted"/>
<reference evidence="1 2" key="1">
    <citation type="submission" date="2017-09" db="EMBL/GenBank/DDBJ databases">
        <title>Large-scale bioinformatics analysis of Bacillus genomes uncovers conserved roles of natural products in bacterial physiology.</title>
        <authorList>
            <consortium name="Agbiome Team Llc"/>
            <person name="Bleich R.M."/>
            <person name="Kirk G.J."/>
            <person name="Santa Maria K.C."/>
            <person name="Allen S.E."/>
            <person name="Farag S."/>
            <person name="Shank E.A."/>
            <person name="Bowers A."/>
        </authorList>
    </citation>
    <scope>NUCLEOTIDE SEQUENCE [LARGE SCALE GENOMIC DNA]</scope>
    <source>
        <strain evidence="1 2">AFS015413</strain>
    </source>
</reference>
<organism evidence="1 2">
    <name type="scientific">Bacillus thuringiensis</name>
    <dbReference type="NCBI Taxonomy" id="1428"/>
    <lineage>
        <taxon>Bacteria</taxon>
        <taxon>Bacillati</taxon>
        <taxon>Bacillota</taxon>
        <taxon>Bacilli</taxon>
        <taxon>Bacillales</taxon>
        <taxon>Bacillaceae</taxon>
        <taxon>Bacillus</taxon>
        <taxon>Bacillus cereus group</taxon>
    </lineage>
</organism>
<dbReference type="Proteomes" id="UP000220397">
    <property type="component" value="Unassembled WGS sequence"/>
</dbReference>
<dbReference type="EMBL" id="NTUS01000013">
    <property type="protein sequence ID" value="PFB09199.1"/>
    <property type="molecule type" value="Genomic_DNA"/>
</dbReference>
<dbReference type="AlphaFoldDB" id="A0A9X6VEF7"/>
<evidence type="ECO:0000313" key="1">
    <source>
        <dbReference type="EMBL" id="PFB09199.1"/>
    </source>
</evidence>
<accession>A0A9X6VEF7</accession>
<gene>
    <name evidence="1" type="ORF">CN398_06240</name>
</gene>
<comment type="caution">
    <text evidence="1">The sequence shown here is derived from an EMBL/GenBank/DDBJ whole genome shotgun (WGS) entry which is preliminary data.</text>
</comment>
<sequence>MIDTGKEGVLMIDHVNGELKLHSGWIPKEKVHSFKEKCGLVASALFKDKKGFEYQIKYYDLDGDDFGTEENPCVMEKWMAEITFYSEEDYPVDVEQLNSNKNVGESDEELD</sequence>
<name>A0A9X6VEF7_BACTU</name>
<evidence type="ECO:0000313" key="2">
    <source>
        <dbReference type="Proteomes" id="UP000220397"/>
    </source>
</evidence>